<dbReference type="EMBL" id="GL435204">
    <property type="protein sequence ID" value="EFN73825.1"/>
    <property type="molecule type" value="Genomic_DNA"/>
</dbReference>
<dbReference type="InterPro" id="IPR014612">
    <property type="entry name" value="Pop7/Rpp20"/>
</dbReference>
<dbReference type="STRING" id="104421.E1ZYC6"/>
<dbReference type="InParanoid" id="E1ZYC6"/>
<dbReference type="GO" id="GO:0001682">
    <property type="term" value="P:tRNA 5'-leader removal"/>
    <property type="evidence" value="ECO:0007669"/>
    <property type="project" value="InterPro"/>
</dbReference>
<dbReference type="GO" id="GO:0005655">
    <property type="term" value="C:nucleolar ribonuclease P complex"/>
    <property type="evidence" value="ECO:0007669"/>
    <property type="project" value="InterPro"/>
</dbReference>
<dbReference type="AlphaFoldDB" id="E1ZYC6"/>
<evidence type="ECO:0000256" key="3">
    <source>
        <dbReference type="ARBA" id="ARBA00023242"/>
    </source>
</evidence>
<accession>E1ZYC6</accession>
<dbReference type="InterPro" id="IPR036882">
    <property type="entry name" value="Alba-like_dom_sf"/>
</dbReference>
<feature type="non-terminal residue" evidence="4">
    <location>
        <position position="1"/>
    </location>
</feature>
<dbReference type="SUPFAM" id="SSF82704">
    <property type="entry name" value="AlbA-like"/>
    <property type="match status" value="1"/>
</dbReference>
<dbReference type="FunCoup" id="E1ZYC6">
    <property type="interactions" value="783"/>
</dbReference>
<evidence type="ECO:0000256" key="2">
    <source>
        <dbReference type="ARBA" id="ARBA00022694"/>
    </source>
</evidence>
<protein>
    <submittedName>
        <fullName evidence="4">Ribonuclease P protein subunit p20</fullName>
    </submittedName>
</protein>
<dbReference type="Gene3D" id="3.30.110.20">
    <property type="entry name" value="Alba-like domain"/>
    <property type="match status" value="1"/>
</dbReference>
<sequence>LKGYLRKCEKLFDKGASELIIHGLGAVVFKAVNLALRLKEIHHGTLDLDIKTSTVTLKDNLTTLDGANCEINRQNSGIHIRVFRRVPFAVLRSKTN</sequence>
<dbReference type="Pfam" id="PF12328">
    <property type="entry name" value="Rpp20"/>
    <property type="match status" value="1"/>
</dbReference>
<evidence type="ECO:0000313" key="5">
    <source>
        <dbReference type="Proteomes" id="UP000000311"/>
    </source>
</evidence>
<dbReference type="OMA" id="ANCEINR"/>
<keyword evidence="3" id="KW-0539">Nucleus</keyword>
<name>E1ZYC6_CAMFO</name>
<evidence type="ECO:0000256" key="1">
    <source>
        <dbReference type="ARBA" id="ARBA00004604"/>
    </source>
</evidence>
<evidence type="ECO:0000313" key="4">
    <source>
        <dbReference type="EMBL" id="EFN73825.1"/>
    </source>
</evidence>
<dbReference type="GO" id="GO:0003676">
    <property type="term" value="F:nucleic acid binding"/>
    <property type="evidence" value="ECO:0007669"/>
    <property type="project" value="InterPro"/>
</dbReference>
<comment type="subcellular location">
    <subcellularLocation>
        <location evidence="1">Nucleus</location>
        <location evidence="1">Nucleolus</location>
    </subcellularLocation>
</comment>
<organism evidence="5">
    <name type="scientific">Camponotus floridanus</name>
    <name type="common">Florida carpenter ant</name>
    <dbReference type="NCBI Taxonomy" id="104421"/>
    <lineage>
        <taxon>Eukaryota</taxon>
        <taxon>Metazoa</taxon>
        <taxon>Ecdysozoa</taxon>
        <taxon>Arthropoda</taxon>
        <taxon>Hexapoda</taxon>
        <taxon>Insecta</taxon>
        <taxon>Pterygota</taxon>
        <taxon>Neoptera</taxon>
        <taxon>Endopterygota</taxon>
        <taxon>Hymenoptera</taxon>
        <taxon>Apocrita</taxon>
        <taxon>Aculeata</taxon>
        <taxon>Formicoidea</taxon>
        <taxon>Formicidae</taxon>
        <taxon>Formicinae</taxon>
        <taxon>Camponotus</taxon>
    </lineage>
</organism>
<dbReference type="OrthoDB" id="416729at2759"/>
<keyword evidence="5" id="KW-1185">Reference proteome</keyword>
<reference evidence="4 5" key="1">
    <citation type="journal article" date="2010" name="Science">
        <title>Genomic comparison of the ants Camponotus floridanus and Harpegnathos saltator.</title>
        <authorList>
            <person name="Bonasio R."/>
            <person name="Zhang G."/>
            <person name="Ye C."/>
            <person name="Mutti N.S."/>
            <person name="Fang X."/>
            <person name="Qin N."/>
            <person name="Donahue G."/>
            <person name="Yang P."/>
            <person name="Li Q."/>
            <person name="Li C."/>
            <person name="Zhang P."/>
            <person name="Huang Z."/>
            <person name="Berger S.L."/>
            <person name="Reinberg D."/>
            <person name="Wang J."/>
            <person name="Liebig J."/>
        </authorList>
    </citation>
    <scope>NUCLEOTIDE SEQUENCE [LARGE SCALE GENOMIC DNA]</scope>
    <source>
        <strain evidence="5">C129</strain>
    </source>
</reference>
<dbReference type="PANTHER" id="PTHR15314:SF1">
    <property type="entry name" value="RIBONUCLEASE P PROTEIN SUBUNIT P20"/>
    <property type="match status" value="1"/>
</dbReference>
<gene>
    <name evidence="4" type="ORF">EAG_06467</name>
</gene>
<keyword evidence="2" id="KW-0819">tRNA processing</keyword>
<dbReference type="GO" id="GO:0000172">
    <property type="term" value="C:ribonuclease MRP complex"/>
    <property type="evidence" value="ECO:0007669"/>
    <property type="project" value="InterPro"/>
</dbReference>
<dbReference type="Proteomes" id="UP000000311">
    <property type="component" value="Unassembled WGS sequence"/>
</dbReference>
<dbReference type="PANTHER" id="PTHR15314">
    <property type="entry name" value="RIBONUCLEASE P PROTEIN SUBUNIT P20"/>
    <property type="match status" value="1"/>
</dbReference>
<proteinExistence type="predicted"/>